<organism evidence="5 6">
    <name type="scientific">Hortaea werneckii</name>
    <name type="common">Black yeast</name>
    <name type="synonym">Cladosporium werneckii</name>
    <dbReference type="NCBI Taxonomy" id="91943"/>
    <lineage>
        <taxon>Eukaryota</taxon>
        <taxon>Fungi</taxon>
        <taxon>Dikarya</taxon>
        <taxon>Ascomycota</taxon>
        <taxon>Pezizomycotina</taxon>
        <taxon>Dothideomycetes</taxon>
        <taxon>Dothideomycetidae</taxon>
        <taxon>Mycosphaerellales</taxon>
        <taxon>Teratosphaeriaceae</taxon>
        <taxon>Hortaea</taxon>
    </lineage>
</organism>
<feature type="region of interest" description="Disordered" evidence="3">
    <location>
        <begin position="271"/>
        <end position="290"/>
    </location>
</feature>
<comment type="caution">
    <text evidence="5">The sequence shown here is derived from an EMBL/GenBank/DDBJ whole genome shotgun (WGS) entry which is preliminary data.</text>
</comment>
<dbReference type="InterPro" id="IPR013078">
    <property type="entry name" value="His_Pase_superF_clade-1"/>
</dbReference>
<dbReference type="GO" id="GO:0005829">
    <property type="term" value="C:cytosol"/>
    <property type="evidence" value="ECO:0007669"/>
    <property type="project" value="TreeGrafter"/>
</dbReference>
<dbReference type="GO" id="GO:0003873">
    <property type="term" value="F:6-phosphofructo-2-kinase activity"/>
    <property type="evidence" value="ECO:0007669"/>
    <property type="project" value="InterPro"/>
</dbReference>
<dbReference type="PRINTS" id="PR00991">
    <property type="entry name" value="6PFRUCTKNASE"/>
</dbReference>
<keyword evidence="2" id="KW-0067">ATP-binding</keyword>
<dbReference type="SUPFAM" id="SSF53254">
    <property type="entry name" value="Phosphoglycerate mutase-like"/>
    <property type="match status" value="1"/>
</dbReference>
<proteinExistence type="predicted"/>
<evidence type="ECO:0000256" key="2">
    <source>
        <dbReference type="ARBA" id="ARBA00022840"/>
    </source>
</evidence>
<dbReference type="SUPFAM" id="SSF52540">
    <property type="entry name" value="P-loop containing nucleoside triphosphate hydrolases"/>
    <property type="match status" value="1"/>
</dbReference>
<dbReference type="InterPro" id="IPR013079">
    <property type="entry name" value="6Phosfructo_kin"/>
</dbReference>
<dbReference type="PANTHER" id="PTHR10606">
    <property type="entry name" value="6-PHOSPHOFRUCTO-2-KINASE/FRUCTOSE-2,6-BISPHOSPHATASE"/>
    <property type="match status" value="1"/>
</dbReference>
<dbReference type="PIRSF" id="PIRSF000709">
    <property type="entry name" value="6PFK_2-Ptase"/>
    <property type="match status" value="1"/>
</dbReference>
<dbReference type="InterPro" id="IPR027417">
    <property type="entry name" value="P-loop_NTPase"/>
</dbReference>
<dbReference type="SMART" id="SM00855">
    <property type="entry name" value="PGAM"/>
    <property type="match status" value="1"/>
</dbReference>
<dbReference type="Pfam" id="PF01591">
    <property type="entry name" value="6PF2K"/>
    <property type="match status" value="1"/>
</dbReference>
<gene>
    <name evidence="5" type="ORF">D0865_00438</name>
</gene>
<sequence length="441" mass="49680">MVGLPARGKSYIAKKLARYLNWLQYPTRLFNVGERRRLAVAPPGTEFDEPGQTDTRVTWTHDAHFFDPRCAAARSWRDQLAMDALNELLDWLDTPGATIGIFDATNSTSARRRALLDCVRHRVSTPPDVLFLESVCENSSVLERNMRLKLKGPDYASQASEVAMKDLEERIRNYASAYVPIGEDEIAEGIPFIRVFDTGRQVTMNRVQSFLSMVALDYLLSFHLENRRIWLTCNGQSLDDVSGKIGRQSELSEEGVRFSRALATFMRERGPTLAGDEAGSAEQRPDEDRMAGQALNKTPASRLQVWTSMMSQSIRTAEEFPPQDVIKMQMLGDMDAGDMRGMTYDQISAERPDVAAARARDIVNFRWPGVGGEGYVDVINRLRAVVLELERSRDHILVISHRAIVRVLLAYFMGLEKSRLYTLDIPYGSLFSIEPGAYSAK</sequence>
<dbReference type="FunFam" id="3.40.50.300:FF:000644">
    <property type="entry name" value="GpmB, Fructose-2,6-bisphosphatase"/>
    <property type="match status" value="1"/>
</dbReference>
<dbReference type="Gene3D" id="3.40.50.300">
    <property type="entry name" value="P-loop containing nucleotide triphosphate hydrolases"/>
    <property type="match status" value="1"/>
</dbReference>
<dbReference type="InterPro" id="IPR003094">
    <property type="entry name" value="6Pfruct_kin"/>
</dbReference>
<evidence type="ECO:0000256" key="3">
    <source>
        <dbReference type="SAM" id="MobiDB-lite"/>
    </source>
</evidence>
<dbReference type="CDD" id="cd07067">
    <property type="entry name" value="HP_PGM_like"/>
    <property type="match status" value="1"/>
</dbReference>
<dbReference type="Proteomes" id="UP000270230">
    <property type="component" value="Unassembled WGS sequence"/>
</dbReference>
<dbReference type="Gene3D" id="3.40.50.1240">
    <property type="entry name" value="Phosphoglycerate mutase-like"/>
    <property type="match status" value="1"/>
</dbReference>
<accession>A0A3M7DDM0</accession>
<dbReference type="PANTHER" id="PTHR10606:SF32">
    <property type="entry name" value="6-PHOSPHOFRUCTO-2-KINASE 1"/>
    <property type="match status" value="1"/>
</dbReference>
<dbReference type="GO" id="GO:0006000">
    <property type="term" value="P:fructose metabolic process"/>
    <property type="evidence" value="ECO:0007669"/>
    <property type="project" value="InterPro"/>
</dbReference>
<dbReference type="GO" id="GO:0005524">
    <property type="term" value="F:ATP binding"/>
    <property type="evidence" value="ECO:0007669"/>
    <property type="project" value="UniProtKB-KW"/>
</dbReference>
<dbReference type="OrthoDB" id="267323at2759"/>
<name>A0A3M7DDM0_HORWE</name>
<evidence type="ECO:0000259" key="4">
    <source>
        <dbReference type="Pfam" id="PF01591"/>
    </source>
</evidence>
<reference evidence="5 6" key="1">
    <citation type="journal article" date="2018" name="BMC Genomics">
        <title>Genomic evidence for intraspecific hybridization in a clonal and extremely halotolerant yeast.</title>
        <authorList>
            <person name="Gostincar C."/>
            <person name="Stajich J.E."/>
            <person name="Zupancic J."/>
            <person name="Zalar P."/>
            <person name="Gunde-Cimerman N."/>
        </authorList>
    </citation>
    <scope>NUCLEOTIDE SEQUENCE [LARGE SCALE GENOMIC DNA]</scope>
    <source>
        <strain evidence="5 6">EXF-151</strain>
    </source>
</reference>
<feature type="domain" description="6-phosphofructo-2-kinase" evidence="4">
    <location>
        <begin position="1"/>
        <end position="225"/>
    </location>
</feature>
<dbReference type="AlphaFoldDB" id="A0A3M7DDM0"/>
<evidence type="ECO:0000313" key="6">
    <source>
        <dbReference type="Proteomes" id="UP000270230"/>
    </source>
</evidence>
<protein>
    <recommendedName>
        <fullName evidence="4">6-phosphofructo-2-kinase domain-containing protein</fullName>
    </recommendedName>
</protein>
<evidence type="ECO:0000256" key="1">
    <source>
        <dbReference type="ARBA" id="ARBA00022741"/>
    </source>
</evidence>
<dbReference type="InterPro" id="IPR029033">
    <property type="entry name" value="His_PPase_superfam"/>
</dbReference>
<evidence type="ECO:0000313" key="5">
    <source>
        <dbReference type="EMBL" id="RMY62431.1"/>
    </source>
</evidence>
<dbReference type="GO" id="GO:0006003">
    <property type="term" value="P:fructose 2,6-bisphosphate metabolic process"/>
    <property type="evidence" value="ECO:0007669"/>
    <property type="project" value="InterPro"/>
</dbReference>
<keyword evidence="1" id="KW-0547">Nucleotide-binding</keyword>
<dbReference type="Pfam" id="PF00300">
    <property type="entry name" value="His_Phos_1"/>
    <property type="match status" value="1"/>
</dbReference>
<dbReference type="EMBL" id="QWIN01000012">
    <property type="protein sequence ID" value="RMY62431.1"/>
    <property type="molecule type" value="Genomic_DNA"/>
</dbReference>